<keyword evidence="3" id="KW-1185">Reference proteome</keyword>
<dbReference type="Proteomes" id="UP000244005">
    <property type="component" value="Unassembled WGS sequence"/>
</dbReference>
<name>A0A2R6W6M5_MARPO</name>
<feature type="compositionally biased region" description="Basic and acidic residues" evidence="1">
    <location>
        <begin position="52"/>
        <end position="61"/>
    </location>
</feature>
<accession>A0A2R6W6M5</accession>
<dbReference type="Gramene" id="Mp3g18060.1">
    <property type="protein sequence ID" value="Mp3g18060.1.cds1"/>
    <property type="gene ID" value="Mp3g18060"/>
</dbReference>
<evidence type="ECO:0000313" key="2">
    <source>
        <dbReference type="EMBL" id="PTQ29506.1"/>
    </source>
</evidence>
<proteinExistence type="predicted"/>
<gene>
    <name evidence="2" type="ORF">MARPO_0140s0035</name>
</gene>
<dbReference type="EMBL" id="KZ772946">
    <property type="protein sequence ID" value="PTQ29506.1"/>
    <property type="molecule type" value="Genomic_DNA"/>
</dbReference>
<dbReference type="AlphaFoldDB" id="A0A2R6W6M5"/>
<sequence>MTDTQREGRTLNATYCDSACTGESTRERFARDNCRDSCCCSVQQQHECRELERDRQKDGHVQGDISPSSSSAHAVNRFCPPRPLAVHPSASLSARQHHVNPKRSSLSPFSLYSHTESCSGSGPLLLFSTKRRTIFLQPSLARSRKSDDRHWFADAQRSIHPYHQ</sequence>
<protein>
    <submittedName>
        <fullName evidence="2">Uncharacterized protein</fullName>
    </submittedName>
</protein>
<feature type="region of interest" description="Disordered" evidence="1">
    <location>
        <begin position="52"/>
        <end position="78"/>
    </location>
</feature>
<reference evidence="3" key="1">
    <citation type="journal article" date="2017" name="Cell">
        <title>Insights into land plant evolution garnered from the Marchantia polymorpha genome.</title>
        <authorList>
            <person name="Bowman J.L."/>
            <person name="Kohchi T."/>
            <person name="Yamato K.T."/>
            <person name="Jenkins J."/>
            <person name="Shu S."/>
            <person name="Ishizaki K."/>
            <person name="Yamaoka S."/>
            <person name="Nishihama R."/>
            <person name="Nakamura Y."/>
            <person name="Berger F."/>
            <person name="Adam C."/>
            <person name="Aki S.S."/>
            <person name="Althoff F."/>
            <person name="Araki T."/>
            <person name="Arteaga-Vazquez M.A."/>
            <person name="Balasubrmanian S."/>
            <person name="Barry K."/>
            <person name="Bauer D."/>
            <person name="Boehm C.R."/>
            <person name="Briginshaw L."/>
            <person name="Caballero-Perez J."/>
            <person name="Catarino B."/>
            <person name="Chen F."/>
            <person name="Chiyoda S."/>
            <person name="Chovatia M."/>
            <person name="Davies K.M."/>
            <person name="Delmans M."/>
            <person name="Demura T."/>
            <person name="Dierschke T."/>
            <person name="Dolan L."/>
            <person name="Dorantes-Acosta A.E."/>
            <person name="Eklund D.M."/>
            <person name="Florent S.N."/>
            <person name="Flores-Sandoval E."/>
            <person name="Fujiyama A."/>
            <person name="Fukuzawa H."/>
            <person name="Galik B."/>
            <person name="Grimanelli D."/>
            <person name="Grimwood J."/>
            <person name="Grossniklaus U."/>
            <person name="Hamada T."/>
            <person name="Haseloff J."/>
            <person name="Hetherington A.J."/>
            <person name="Higo A."/>
            <person name="Hirakawa Y."/>
            <person name="Hundley H.N."/>
            <person name="Ikeda Y."/>
            <person name="Inoue K."/>
            <person name="Inoue S.I."/>
            <person name="Ishida S."/>
            <person name="Jia Q."/>
            <person name="Kakita M."/>
            <person name="Kanazawa T."/>
            <person name="Kawai Y."/>
            <person name="Kawashima T."/>
            <person name="Kennedy M."/>
            <person name="Kinose K."/>
            <person name="Kinoshita T."/>
            <person name="Kohara Y."/>
            <person name="Koide E."/>
            <person name="Komatsu K."/>
            <person name="Kopischke S."/>
            <person name="Kubo M."/>
            <person name="Kyozuka J."/>
            <person name="Lagercrantz U."/>
            <person name="Lin S.S."/>
            <person name="Lindquist E."/>
            <person name="Lipzen A.M."/>
            <person name="Lu C.W."/>
            <person name="De Luna E."/>
            <person name="Martienssen R.A."/>
            <person name="Minamino N."/>
            <person name="Mizutani M."/>
            <person name="Mizutani M."/>
            <person name="Mochizuki N."/>
            <person name="Monte I."/>
            <person name="Mosher R."/>
            <person name="Nagasaki H."/>
            <person name="Nakagami H."/>
            <person name="Naramoto S."/>
            <person name="Nishitani K."/>
            <person name="Ohtani M."/>
            <person name="Okamoto T."/>
            <person name="Okumura M."/>
            <person name="Phillips J."/>
            <person name="Pollak B."/>
            <person name="Reinders A."/>
            <person name="Rovekamp M."/>
            <person name="Sano R."/>
            <person name="Sawa S."/>
            <person name="Schmid M.W."/>
            <person name="Shirakawa M."/>
            <person name="Solano R."/>
            <person name="Spunde A."/>
            <person name="Suetsugu N."/>
            <person name="Sugano S."/>
            <person name="Sugiyama A."/>
            <person name="Sun R."/>
            <person name="Suzuki Y."/>
            <person name="Takenaka M."/>
            <person name="Takezawa D."/>
            <person name="Tomogane H."/>
            <person name="Tsuzuki M."/>
            <person name="Ueda T."/>
            <person name="Umeda M."/>
            <person name="Ward J.M."/>
            <person name="Watanabe Y."/>
            <person name="Yazaki K."/>
            <person name="Yokoyama R."/>
            <person name="Yoshitake Y."/>
            <person name="Yotsui I."/>
            <person name="Zachgo S."/>
            <person name="Schmutz J."/>
        </authorList>
    </citation>
    <scope>NUCLEOTIDE SEQUENCE [LARGE SCALE GENOMIC DNA]</scope>
    <source>
        <strain evidence="3">Tak-1</strain>
    </source>
</reference>
<evidence type="ECO:0000256" key="1">
    <source>
        <dbReference type="SAM" id="MobiDB-lite"/>
    </source>
</evidence>
<organism evidence="2 3">
    <name type="scientific">Marchantia polymorpha</name>
    <name type="common">Common liverwort</name>
    <name type="synonym">Marchantia aquatica</name>
    <dbReference type="NCBI Taxonomy" id="3197"/>
    <lineage>
        <taxon>Eukaryota</taxon>
        <taxon>Viridiplantae</taxon>
        <taxon>Streptophyta</taxon>
        <taxon>Embryophyta</taxon>
        <taxon>Marchantiophyta</taxon>
        <taxon>Marchantiopsida</taxon>
        <taxon>Marchantiidae</taxon>
        <taxon>Marchantiales</taxon>
        <taxon>Marchantiaceae</taxon>
        <taxon>Marchantia</taxon>
    </lineage>
</organism>
<evidence type="ECO:0000313" key="3">
    <source>
        <dbReference type="Proteomes" id="UP000244005"/>
    </source>
</evidence>